<feature type="region of interest" description="Disordered" evidence="1">
    <location>
        <begin position="308"/>
        <end position="360"/>
    </location>
</feature>
<feature type="compositionally biased region" description="Basic and acidic residues" evidence="1">
    <location>
        <begin position="325"/>
        <end position="360"/>
    </location>
</feature>
<feature type="region of interest" description="Disordered" evidence="1">
    <location>
        <begin position="258"/>
        <end position="289"/>
    </location>
</feature>
<feature type="compositionally biased region" description="Basic and acidic residues" evidence="1">
    <location>
        <begin position="258"/>
        <end position="268"/>
    </location>
</feature>
<feature type="compositionally biased region" description="Basic and acidic residues" evidence="1">
    <location>
        <begin position="21"/>
        <end position="34"/>
    </location>
</feature>
<feature type="compositionally biased region" description="Polar residues" evidence="1">
    <location>
        <begin position="279"/>
        <end position="288"/>
    </location>
</feature>
<organism evidence="2">
    <name type="scientific">Lotharella globosa</name>
    <dbReference type="NCBI Taxonomy" id="91324"/>
    <lineage>
        <taxon>Eukaryota</taxon>
        <taxon>Sar</taxon>
        <taxon>Rhizaria</taxon>
        <taxon>Cercozoa</taxon>
        <taxon>Chlorarachniophyceae</taxon>
        <taxon>Lotharella</taxon>
    </lineage>
</organism>
<sequence>MNGTQKAVKRIRFVEDDAVDPPDRKRPPSRLPESKGLRKIIKGQCPNGQFVRMQVRKTELERNKYLIKMRKGAIFYKFNQRTGLPEERWFIVSPDGGTIRWTKPSTNFLGIKTTKIKNLADALYLTYGNSESVKPQQTIEIPTWLCFTIVFCEKTGTTSKSWVTREISVACRDQEQFETWFFGIQSLIPLHHQHKSQAYILWERAMMKVESIAFVQRTTPSKVWQTLFENAIRHVKGSSQKFLLRKLVHMNLSRLARQAREKDGDTKDSSPPPIKAVTKNANGNSMVSVGSPRIQERKLVGRRSLRDIYQESPRHSPVPGHRKIGTHDLTERMINRKSPYIEKKAGVSRQSSERQIAKKD</sequence>
<evidence type="ECO:0000313" key="2">
    <source>
        <dbReference type="EMBL" id="CAE0650225.1"/>
    </source>
</evidence>
<gene>
    <name evidence="2" type="ORF">LGLO00237_LOCUS4139</name>
</gene>
<proteinExistence type="predicted"/>
<accession>A0A7S3YFM4</accession>
<evidence type="ECO:0000256" key="1">
    <source>
        <dbReference type="SAM" id="MobiDB-lite"/>
    </source>
</evidence>
<dbReference type="EMBL" id="HBIV01005746">
    <property type="protein sequence ID" value="CAE0650225.1"/>
    <property type="molecule type" value="Transcribed_RNA"/>
</dbReference>
<dbReference type="AlphaFoldDB" id="A0A7S3YFM4"/>
<dbReference type="Gene3D" id="2.30.29.30">
    <property type="entry name" value="Pleckstrin-homology domain (PH domain)/Phosphotyrosine-binding domain (PTB)"/>
    <property type="match status" value="1"/>
</dbReference>
<dbReference type="InterPro" id="IPR011993">
    <property type="entry name" value="PH-like_dom_sf"/>
</dbReference>
<feature type="region of interest" description="Disordered" evidence="1">
    <location>
        <begin position="1"/>
        <end position="34"/>
    </location>
</feature>
<evidence type="ECO:0008006" key="3">
    <source>
        <dbReference type="Google" id="ProtNLM"/>
    </source>
</evidence>
<reference evidence="2" key="1">
    <citation type="submission" date="2021-01" db="EMBL/GenBank/DDBJ databases">
        <authorList>
            <person name="Corre E."/>
            <person name="Pelletier E."/>
            <person name="Niang G."/>
            <person name="Scheremetjew M."/>
            <person name="Finn R."/>
            <person name="Kale V."/>
            <person name="Holt S."/>
            <person name="Cochrane G."/>
            <person name="Meng A."/>
            <person name="Brown T."/>
            <person name="Cohen L."/>
        </authorList>
    </citation>
    <scope>NUCLEOTIDE SEQUENCE</scope>
    <source>
        <strain evidence="2">CCCM811</strain>
    </source>
</reference>
<name>A0A7S3YFM4_9EUKA</name>
<protein>
    <recommendedName>
        <fullName evidence="3">PH domain-containing protein</fullName>
    </recommendedName>
</protein>
<dbReference type="SUPFAM" id="SSF50729">
    <property type="entry name" value="PH domain-like"/>
    <property type="match status" value="1"/>
</dbReference>